<dbReference type="PROSITE" id="PS51084">
    <property type="entry name" value="HIT_2"/>
    <property type="match status" value="1"/>
</dbReference>
<protein>
    <submittedName>
        <fullName evidence="5">Protein hit</fullName>
    </submittedName>
</protein>
<dbReference type="STRING" id="1707952.A6A03_07405"/>
<evidence type="ECO:0000256" key="2">
    <source>
        <dbReference type="PIRSR" id="PIRSR601310-3"/>
    </source>
</evidence>
<dbReference type="PROSITE" id="PS00892">
    <property type="entry name" value="HIT_1"/>
    <property type="match status" value="1"/>
</dbReference>
<reference evidence="5 6" key="1">
    <citation type="submission" date="2016-04" db="EMBL/GenBank/DDBJ databases">
        <title>Chloroflexus islandicus sp. nov., a thermophilic filamentous anoxygenic phototrophic bacterium from geyser Strokkur (Iceland).</title>
        <authorList>
            <person name="Gaisin V.A."/>
            <person name="Kalashnikov A.M."/>
            <person name="Sukhacheva M.V."/>
            <person name="Grouzdev D.S."/>
            <person name="Ivanov T.M."/>
            <person name="Kuznetsov B."/>
            <person name="Gorlenko V.M."/>
        </authorList>
    </citation>
    <scope>NUCLEOTIDE SEQUENCE [LARGE SCALE GENOMIC DNA]</scope>
    <source>
        <strain evidence="6">isl-2</strain>
    </source>
</reference>
<evidence type="ECO:0000313" key="5">
    <source>
        <dbReference type="EMBL" id="OAN48591.1"/>
    </source>
</evidence>
<proteinExistence type="predicted"/>
<comment type="caution">
    <text evidence="5">The sequence shown here is derived from an EMBL/GenBank/DDBJ whole genome shotgun (WGS) entry which is preliminary data.</text>
</comment>
<dbReference type="EMBL" id="LWQS01000030">
    <property type="protein sequence ID" value="OAN48591.1"/>
    <property type="molecule type" value="Genomic_DNA"/>
</dbReference>
<feature type="short sequence motif" description="Histidine triad motif" evidence="2 3">
    <location>
        <begin position="96"/>
        <end position="100"/>
    </location>
</feature>
<dbReference type="GO" id="GO:0009150">
    <property type="term" value="P:purine ribonucleotide metabolic process"/>
    <property type="evidence" value="ECO:0007669"/>
    <property type="project" value="TreeGrafter"/>
</dbReference>
<dbReference type="GO" id="GO:0006790">
    <property type="term" value="P:sulfur compound metabolic process"/>
    <property type="evidence" value="ECO:0007669"/>
    <property type="project" value="TreeGrafter"/>
</dbReference>
<evidence type="ECO:0000259" key="4">
    <source>
        <dbReference type="PROSITE" id="PS51084"/>
    </source>
</evidence>
<dbReference type="SUPFAM" id="SSF54197">
    <property type="entry name" value="HIT-like"/>
    <property type="match status" value="1"/>
</dbReference>
<evidence type="ECO:0000313" key="6">
    <source>
        <dbReference type="Proteomes" id="UP000078287"/>
    </source>
</evidence>
<feature type="active site" description="Tele-AMP-histidine intermediate" evidence="1">
    <location>
        <position position="98"/>
    </location>
</feature>
<dbReference type="InterPro" id="IPR019808">
    <property type="entry name" value="Histidine_triad_CS"/>
</dbReference>
<dbReference type="Pfam" id="PF01230">
    <property type="entry name" value="HIT"/>
    <property type="match status" value="1"/>
</dbReference>
<gene>
    <name evidence="5" type="ORF">A6A03_07405</name>
</gene>
<name>A0A178MIP8_9CHLR</name>
<dbReference type="InterPro" id="IPR039384">
    <property type="entry name" value="HINT"/>
</dbReference>
<dbReference type="OrthoDB" id="9784774at2"/>
<keyword evidence="6" id="KW-1185">Reference proteome</keyword>
<dbReference type="InterPro" id="IPR001310">
    <property type="entry name" value="Histidine_triad_HIT"/>
</dbReference>
<dbReference type="PANTHER" id="PTHR47670">
    <property type="entry name" value="ADENYLYLSULFATASE HINT3"/>
    <property type="match status" value="1"/>
</dbReference>
<feature type="domain" description="HIT" evidence="4">
    <location>
        <begin position="4"/>
        <end position="111"/>
    </location>
</feature>
<dbReference type="Gene3D" id="3.30.428.10">
    <property type="entry name" value="HIT-like"/>
    <property type="match status" value="1"/>
</dbReference>
<dbReference type="InterPro" id="IPR036265">
    <property type="entry name" value="HIT-like_sf"/>
</dbReference>
<dbReference type="InterPro" id="IPR011146">
    <property type="entry name" value="HIT-like"/>
</dbReference>
<dbReference type="AlphaFoldDB" id="A0A178MIP8"/>
<dbReference type="PANTHER" id="PTHR47670:SF1">
    <property type="entry name" value="ADENYLYLSULFATASE HINT3"/>
    <property type="match status" value="1"/>
</dbReference>
<evidence type="ECO:0000256" key="1">
    <source>
        <dbReference type="PIRSR" id="PIRSR601310-1"/>
    </source>
</evidence>
<dbReference type="Proteomes" id="UP000078287">
    <property type="component" value="Unassembled WGS sequence"/>
</dbReference>
<accession>A0A178MIP8</accession>
<dbReference type="GO" id="GO:0047627">
    <property type="term" value="F:adenylylsulfatase activity"/>
    <property type="evidence" value="ECO:0007669"/>
    <property type="project" value="TreeGrafter"/>
</dbReference>
<dbReference type="RefSeq" id="WP_066782765.1">
    <property type="nucleotide sequence ID" value="NZ_LWQS01000030.1"/>
</dbReference>
<dbReference type="CDD" id="cd01277">
    <property type="entry name" value="HINT_subgroup"/>
    <property type="match status" value="1"/>
</dbReference>
<organism evidence="5 6">
    <name type="scientific">Chloroflexus islandicus</name>
    <dbReference type="NCBI Taxonomy" id="1707952"/>
    <lineage>
        <taxon>Bacteria</taxon>
        <taxon>Bacillati</taxon>
        <taxon>Chloroflexota</taxon>
        <taxon>Chloroflexia</taxon>
        <taxon>Chloroflexales</taxon>
        <taxon>Chloroflexineae</taxon>
        <taxon>Chloroflexaceae</taxon>
        <taxon>Chloroflexus</taxon>
    </lineage>
</organism>
<sequence>MTSVFTRIVRGELPAFKLYEDDLTLAFLDINPAARGHTLVIAKPELPGLLDLPPELVAATALTTQRVARAIVAALQPDGFNIIQNNGAAAGQVVFHFHVHIIPRWDGDRSVKLWRPGTATADDLQVVASEIIAHI</sequence>
<dbReference type="PRINTS" id="PR00332">
    <property type="entry name" value="HISTRIAD"/>
</dbReference>
<evidence type="ECO:0000256" key="3">
    <source>
        <dbReference type="PROSITE-ProRule" id="PRU00464"/>
    </source>
</evidence>